<protein>
    <recommendedName>
        <fullName evidence="11">Seipin</fullName>
    </recommendedName>
</protein>
<keyword evidence="10" id="KW-1185">Reference proteome</keyword>
<dbReference type="PANTHER" id="PTHR21212:SF0">
    <property type="entry name" value="SEIPIN"/>
    <property type="match status" value="1"/>
</dbReference>
<dbReference type="CDD" id="cd23995">
    <property type="entry name" value="Seipin_BSCL2_like"/>
    <property type="match status" value="1"/>
</dbReference>
<evidence type="ECO:0000313" key="9">
    <source>
        <dbReference type="EMBL" id="QIW95124.1"/>
    </source>
</evidence>
<keyword evidence="4 8" id="KW-1133">Transmembrane helix</keyword>
<dbReference type="GO" id="GO:0005789">
    <property type="term" value="C:endoplasmic reticulum membrane"/>
    <property type="evidence" value="ECO:0007669"/>
    <property type="project" value="UniProtKB-SubCell"/>
</dbReference>
<keyword evidence="6 8" id="KW-0472">Membrane</keyword>
<keyword evidence="5" id="KW-0443">Lipid metabolism</keyword>
<evidence type="ECO:0000256" key="5">
    <source>
        <dbReference type="ARBA" id="ARBA00023098"/>
    </source>
</evidence>
<evidence type="ECO:0008006" key="11">
    <source>
        <dbReference type="Google" id="ProtNLM"/>
    </source>
</evidence>
<evidence type="ECO:0000313" key="10">
    <source>
        <dbReference type="Proteomes" id="UP000503462"/>
    </source>
</evidence>
<dbReference type="InterPro" id="IPR009617">
    <property type="entry name" value="Seipin"/>
</dbReference>
<dbReference type="EMBL" id="CP051139">
    <property type="protein sequence ID" value="QIW95124.1"/>
    <property type="molecule type" value="Genomic_DNA"/>
</dbReference>
<evidence type="ECO:0000256" key="1">
    <source>
        <dbReference type="ARBA" id="ARBA00004477"/>
    </source>
</evidence>
<feature type="transmembrane region" description="Helical" evidence="8">
    <location>
        <begin position="44"/>
        <end position="71"/>
    </location>
</feature>
<evidence type="ECO:0000256" key="6">
    <source>
        <dbReference type="ARBA" id="ARBA00023136"/>
    </source>
</evidence>
<accession>A0A6H0XKH3</accession>
<feature type="compositionally biased region" description="Acidic residues" evidence="7">
    <location>
        <begin position="376"/>
        <end position="386"/>
    </location>
</feature>
<evidence type="ECO:0000256" key="8">
    <source>
        <dbReference type="SAM" id="Phobius"/>
    </source>
</evidence>
<dbReference type="PANTHER" id="PTHR21212">
    <property type="entry name" value="BERNARDINELLI-SEIP CONGENITAL LIPODYSTROPHY 2 HOMOLOG BSCL2 PROTEIN"/>
    <property type="match status" value="1"/>
</dbReference>
<evidence type="ECO:0000256" key="2">
    <source>
        <dbReference type="ARBA" id="ARBA00022692"/>
    </source>
</evidence>
<feature type="compositionally biased region" description="Basic and acidic residues" evidence="7">
    <location>
        <begin position="322"/>
        <end position="340"/>
    </location>
</feature>
<dbReference type="AlphaFoldDB" id="A0A6H0XKH3"/>
<proteinExistence type="predicted"/>
<feature type="transmembrane region" description="Helical" evidence="8">
    <location>
        <begin position="276"/>
        <end position="303"/>
    </location>
</feature>
<dbReference type="OrthoDB" id="3990054at2759"/>
<feature type="compositionally biased region" description="Polar residues" evidence="7">
    <location>
        <begin position="392"/>
        <end position="404"/>
    </location>
</feature>
<reference evidence="9 10" key="1">
    <citation type="journal article" date="2016" name="Sci. Rep.">
        <title>Peltaster fructicola genome reveals evolution from an invasive phytopathogen to an ectophytic parasite.</title>
        <authorList>
            <person name="Xu C."/>
            <person name="Chen H."/>
            <person name="Gleason M.L."/>
            <person name="Xu J.R."/>
            <person name="Liu H."/>
            <person name="Zhang R."/>
            <person name="Sun G."/>
        </authorList>
    </citation>
    <scope>NUCLEOTIDE SEQUENCE [LARGE SCALE GENOMIC DNA]</scope>
    <source>
        <strain evidence="9 10">LNHT1506</strain>
    </source>
</reference>
<sequence length="418" mass="47432">MTENYWLFELDDDEAGLIALGKRKIVEYVIEPLQALLSKTAIKAYLTTALVTVVAFFLLLLAFAAYILFYWSYIPQIGFESAIHLQFDNVFDSSQAYQNSLGVVRTYPYGHVDIAPYVISNQRYDIAVEITLPRTAENIAAGNFMLDVALKGPAKKRAATELGEAIRDGVLSINEDNANVLARSRRPAIIPYRSRITDLVYRISELHWYLLGARQESEKIRISAFEGVSFAQGWRNIPTSLRLEVQSIRRMQFYEVKVYFKARFSGLRWFMYNYQFTATVVFVSWFWTTELLFAAVAWAAIVYSENDPATAKSAEVHEIAERVKQEGEDDEKKYMSDTDRTFPTLSSQTPLRYQSPDVKQEEMPTPLQAAPVPGLEADDEDEDADTFMDSGLGTSLESGPGRSSSMRKRRNKPSVGDR</sequence>
<organism evidence="9 10">
    <name type="scientific">Peltaster fructicola</name>
    <dbReference type="NCBI Taxonomy" id="286661"/>
    <lineage>
        <taxon>Eukaryota</taxon>
        <taxon>Fungi</taxon>
        <taxon>Dikarya</taxon>
        <taxon>Ascomycota</taxon>
        <taxon>Pezizomycotina</taxon>
        <taxon>Dothideomycetes</taxon>
        <taxon>Dothideomycetes incertae sedis</taxon>
        <taxon>Peltaster</taxon>
    </lineage>
</organism>
<dbReference type="GO" id="GO:0006629">
    <property type="term" value="P:lipid metabolic process"/>
    <property type="evidence" value="ECO:0007669"/>
    <property type="project" value="UniProtKB-KW"/>
</dbReference>
<evidence type="ECO:0000256" key="7">
    <source>
        <dbReference type="SAM" id="MobiDB-lite"/>
    </source>
</evidence>
<dbReference type="GO" id="GO:0140042">
    <property type="term" value="P:lipid droplet formation"/>
    <property type="evidence" value="ECO:0007669"/>
    <property type="project" value="UniProtKB-ARBA"/>
</dbReference>
<gene>
    <name evidence="9" type="ORF">AMS68_000642</name>
</gene>
<name>A0A6H0XKH3_9PEZI</name>
<comment type="subcellular location">
    <subcellularLocation>
        <location evidence="1">Endoplasmic reticulum membrane</location>
        <topology evidence="1">Multi-pass membrane protein</topology>
    </subcellularLocation>
</comment>
<feature type="region of interest" description="Disordered" evidence="7">
    <location>
        <begin position="322"/>
        <end position="418"/>
    </location>
</feature>
<dbReference type="Proteomes" id="UP000503462">
    <property type="component" value="Chromosome 1"/>
</dbReference>
<feature type="compositionally biased region" description="Polar residues" evidence="7">
    <location>
        <begin position="341"/>
        <end position="352"/>
    </location>
</feature>
<evidence type="ECO:0000256" key="4">
    <source>
        <dbReference type="ARBA" id="ARBA00022989"/>
    </source>
</evidence>
<evidence type="ECO:0000256" key="3">
    <source>
        <dbReference type="ARBA" id="ARBA00022824"/>
    </source>
</evidence>
<dbReference type="Pfam" id="PF06775">
    <property type="entry name" value="Seipin"/>
    <property type="match status" value="1"/>
</dbReference>
<keyword evidence="2 8" id="KW-0812">Transmembrane</keyword>
<keyword evidence="3" id="KW-0256">Endoplasmic reticulum</keyword>